<dbReference type="InterPro" id="IPR009571">
    <property type="entry name" value="SUR7/Rim9-like_fungi"/>
</dbReference>
<dbReference type="HOGENOM" id="CLU_723819_0_0_1"/>
<dbReference type="Proteomes" id="UP000030651">
    <property type="component" value="Unassembled WGS sequence"/>
</dbReference>
<reference evidence="5" key="1">
    <citation type="journal article" date="2015" name="BMC Genomics">
        <title>Genomic and transcriptomic analysis of the endophytic fungus Pestalotiopsis fici reveals its lifestyle and high potential for synthesis of natural products.</title>
        <authorList>
            <person name="Wang X."/>
            <person name="Zhang X."/>
            <person name="Liu L."/>
            <person name="Xiang M."/>
            <person name="Wang W."/>
            <person name="Sun X."/>
            <person name="Che Y."/>
            <person name="Guo L."/>
            <person name="Liu G."/>
            <person name="Guo L."/>
            <person name="Wang C."/>
            <person name="Yin W.B."/>
            <person name="Stadler M."/>
            <person name="Zhang X."/>
            <person name="Liu X."/>
        </authorList>
    </citation>
    <scope>NUCLEOTIDE SEQUENCE [LARGE SCALE GENOMIC DNA]</scope>
    <source>
        <strain evidence="5">W106-1 / CGMCC3.15140</strain>
    </source>
</reference>
<feature type="transmembrane region" description="Helical" evidence="2">
    <location>
        <begin position="243"/>
        <end position="266"/>
    </location>
</feature>
<dbReference type="eggNOG" id="ENOG502S47U">
    <property type="taxonomic scope" value="Eukaryota"/>
</dbReference>
<evidence type="ECO:0000313" key="5">
    <source>
        <dbReference type="Proteomes" id="UP000030651"/>
    </source>
</evidence>
<keyword evidence="2" id="KW-1133">Transmembrane helix</keyword>
<feature type="chain" id="PRO_5004836348" description="SUR7 protein" evidence="3">
    <location>
        <begin position="20"/>
        <end position="382"/>
    </location>
</feature>
<keyword evidence="3" id="KW-0732">Signal</keyword>
<dbReference type="EMBL" id="KI912109">
    <property type="protein sequence ID" value="ETS87798.1"/>
    <property type="molecule type" value="Genomic_DNA"/>
</dbReference>
<keyword evidence="2" id="KW-0472">Membrane</keyword>
<feature type="transmembrane region" description="Helical" evidence="2">
    <location>
        <begin position="160"/>
        <end position="183"/>
    </location>
</feature>
<feature type="signal peptide" evidence="3">
    <location>
        <begin position="1"/>
        <end position="19"/>
    </location>
</feature>
<name>W3XP20_PESFW</name>
<dbReference type="InParanoid" id="W3XP20"/>
<sequence>MRIFAFVSGLFSLVALIAALLCLLAGQRLGFMEDADILTITVSAAGKAQLLNGTTSGETSVVGSQLEGLTAQTGVNDWFALHVMNYCKGSNANSTSAASESCSDTVPFFSFDTISIIDSELQQGVNLSTRGVDVGMSISASGWPSEISDISGKVMTAYKVMFFMLCMGIAASGVEAIASLLVMAMDARPYGHGALVSLINLVLSLIAFLGLGLASAIITGTMFTFVNTINSQGSDIGLSATKGMKFLCMTWLATILMCLAALAWVLDFFAERRNKRRLGDYAARTTELESYKDRERALKMEERLMKKRMALDRKISEAQRYKNHEGEMGVSLKPLPVETSSSVAAREVGDNVHAPTSKKSLEDIDRPEPLHNRPRVVQVEFV</sequence>
<dbReference type="KEGG" id="pfy:PFICI_01626"/>
<dbReference type="GO" id="GO:0031505">
    <property type="term" value="P:fungal-type cell wall organization"/>
    <property type="evidence" value="ECO:0007669"/>
    <property type="project" value="TreeGrafter"/>
</dbReference>
<protein>
    <recommendedName>
        <fullName evidence="6">SUR7 protein</fullName>
    </recommendedName>
</protein>
<dbReference type="InterPro" id="IPR052413">
    <property type="entry name" value="SUR7_domain"/>
</dbReference>
<evidence type="ECO:0008006" key="6">
    <source>
        <dbReference type="Google" id="ProtNLM"/>
    </source>
</evidence>
<dbReference type="STRING" id="1229662.W3XP20"/>
<accession>W3XP20</accession>
<keyword evidence="5" id="KW-1185">Reference proteome</keyword>
<proteinExistence type="predicted"/>
<dbReference type="OrthoDB" id="4159154at2759"/>
<evidence type="ECO:0000256" key="2">
    <source>
        <dbReference type="SAM" id="Phobius"/>
    </source>
</evidence>
<gene>
    <name evidence="4" type="ORF">PFICI_01626</name>
</gene>
<feature type="transmembrane region" description="Helical" evidence="2">
    <location>
        <begin position="195"/>
        <end position="223"/>
    </location>
</feature>
<evidence type="ECO:0000256" key="3">
    <source>
        <dbReference type="SAM" id="SignalP"/>
    </source>
</evidence>
<evidence type="ECO:0000313" key="4">
    <source>
        <dbReference type="EMBL" id="ETS87798.1"/>
    </source>
</evidence>
<keyword evidence="2" id="KW-0812">Transmembrane</keyword>
<feature type="compositionally biased region" description="Basic and acidic residues" evidence="1">
    <location>
        <begin position="359"/>
        <end position="371"/>
    </location>
</feature>
<dbReference type="GO" id="GO:0005886">
    <property type="term" value="C:plasma membrane"/>
    <property type="evidence" value="ECO:0007669"/>
    <property type="project" value="InterPro"/>
</dbReference>
<dbReference type="GO" id="GO:0051285">
    <property type="term" value="C:cell cortex of cell tip"/>
    <property type="evidence" value="ECO:0007669"/>
    <property type="project" value="TreeGrafter"/>
</dbReference>
<dbReference type="PANTHER" id="PTHR28019:SF7">
    <property type="entry name" value="SUR7 PROTEIN"/>
    <property type="match status" value="1"/>
</dbReference>
<evidence type="ECO:0000256" key="1">
    <source>
        <dbReference type="SAM" id="MobiDB-lite"/>
    </source>
</evidence>
<feature type="region of interest" description="Disordered" evidence="1">
    <location>
        <begin position="342"/>
        <end position="375"/>
    </location>
</feature>
<dbReference type="GeneID" id="19266639"/>
<dbReference type="AlphaFoldDB" id="W3XP20"/>
<dbReference type="RefSeq" id="XP_007828398.1">
    <property type="nucleotide sequence ID" value="XM_007830207.1"/>
</dbReference>
<organism evidence="4 5">
    <name type="scientific">Pestalotiopsis fici (strain W106-1 / CGMCC3.15140)</name>
    <dbReference type="NCBI Taxonomy" id="1229662"/>
    <lineage>
        <taxon>Eukaryota</taxon>
        <taxon>Fungi</taxon>
        <taxon>Dikarya</taxon>
        <taxon>Ascomycota</taxon>
        <taxon>Pezizomycotina</taxon>
        <taxon>Sordariomycetes</taxon>
        <taxon>Xylariomycetidae</taxon>
        <taxon>Amphisphaeriales</taxon>
        <taxon>Sporocadaceae</taxon>
        <taxon>Pestalotiopsis</taxon>
    </lineage>
</organism>
<dbReference type="PANTHER" id="PTHR28019">
    <property type="entry name" value="CELL MEMBRANE PROTEIN YLR413W-RELATED"/>
    <property type="match status" value="1"/>
</dbReference>
<dbReference type="OMA" id="HAWTICS"/>
<dbReference type="Pfam" id="PF06687">
    <property type="entry name" value="SUR7"/>
    <property type="match status" value="1"/>
</dbReference>